<feature type="transmembrane region" description="Helical" evidence="5">
    <location>
        <begin position="221"/>
        <end position="239"/>
    </location>
</feature>
<proteinExistence type="predicted"/>
<dbReference type="GO" id="GO:0055085">
    <property type="term" value="P:transmembrane transport"/>
    <property type="evidence" value="ECO:0007669"/>
    <property type="project" value="InterPro"/>
</dbReference>
<evidence type="ECO:0000256" key="1">
    <source>
        <dbReference type="ARBA" id="ARBA00004141"/>
    </source>
</evidence>
<feature type="transmembrane region" description="Helical" evidence="5">
    <location>
        <begin position="398"/>
        <end position="417"/>
    </location>
</feature>
<keyword evidence="4 5" id="KW-0472">Membrane</keyword>
<feature type="transmembrane region" description="Helical" evidence="5">
    <location>
        <begin position="191"/>
        <end position="209"/>
    </location>
</feature>
<evidence type="ECO:0000256" key="2">
    <source>
        <dbReference type="ARBA" id="ARBA00022692"/>
    </source>
</evidence>
<dbReference type="EMBL" id="CAJNOL010000859">
    <property type="protein sequence ID" value="CAF1221102.1"/>
    <property type="molecule type" value="Genomic_DNA"/>
</dbReference>
<dbReference type="InterPro" id="IPR004776">
    <property type="entry name" value="Mem_transp_PIN-like"/>
</dbReference>
<dbReference type="Proteomes" id="UP000663870">
    <property type="component" value="Unassembled WGS sequence"/>
</dbReference>
<organism evidence="6 7">
    <name type="scientific">Rotaria sordida</name>
    <dbReference type="NCBI Taxonomy" id="392033"/>
    <lineage>
        <taxon>Eukaryota</taxon>
        <taxon>Metazoa</taxon>
        <taxon>Spiralia</taxon>
        <taxon>Gnathifera</taxon>
        <taxon>Rotifera</taxon>
        <taxon>Eurotatoria</taxon>
        <taxon>Bdelloidea</taxon>
        <taxon>Philodinida</taxon>
        <taxon>Philodinidae</taxon>
        <taxon>Rotaria</taxon>
    </lineage>
</organism>
<evidence type="ECO:0000313" key="7">
    <source>
        <dbReference type="Proteomes" id="UP000663870"/>
    </source>
</evidence>
<dbReference type="Gene3D" id="1.20.1070.10">
    <property type="entry name" value="Rhodopsin 7-helix transmembrane proteins"/>
    <property type="match status" value="1"/>
</dbReference>
<comment type="caution">
    <text evidence="6">The sequence shown here is derived from an EMBL/GenBank/DDBJ whole genome shotgun (WGS) entry which is preliminary data.</text>
</comment>
<dbReference type="InterPro" id="IPR036388">
    <property type="entry name" value="WH-like_DNA-bd_sf"/>
</dbReference>
<feature type="transmembrane region" description="Helical" evidence="5">
    <location>
        <begin position="633"/>
        <end position="654"/>
    </location>
</feature>
<name>A0A814XW97_9BILA</name>
<feature type="transmembrane region" description="Helical" evidence="5">
    <location>
        <begin position="324"/>
        <end position="345"/>
    </location>
</feature>
<dbReference type="AlphaFoldDB" id="A0A814XW97"/>
<evidence type="ECO:0000256" key="3">
    <source>
        <dbReference type="ARBA" id="ARBA00022989"/>
    </source>
</evidence>
<dbReference type="PANTHER" id="PTHR22829:SF5">
    <property type="entry name" value="INTEGRAL MEMBRANE PROTEIN GPR155"/>
    <property type="match status" value="1"/>
</dbReference>
<feature type="transmembrane region" description="Helical" evidence="5">
    <location>
        <begin position="75"/>
        <end position="96"/>
    </location>
</feature>
<feature type="transmembrane region" description="Helical" evidence="5">
    <location>
        <begin position="590"/>
        <end position="613"/>
    </location>
</feature>
<feature type="transmembrane region" description="Helical" evidence="5">
    <location>
        <begin position="251"/>
        <end position="272"/>
    </location>
</feature>
<sequence length="777" mass="88502">MNDTSGAPIAIDDELYPALIQCFFIIGTGYVAGQLNLLTNTHSIGLSRYVSNFALPAVVFKNLFEVQFEKVSWEFIASVFIAKTIVFLLTTILTGIGERPRNFASMGLYAIMSSQSNDFALMLPIIDAVYKQSHPDYGRYIYLIAPISLVILNPIGFLLIEIQKRLDDQKKYRKISVWYRCELIRKLFHNICRNPIVICTLLGIIFNRIFQQNIPCILEHILTPIAQSFSSTALFYLGLTMAGKLRRLHTHLVITVLVISMIKLIIFPLVLREAVFLLVKPTNGTLNNTIDYSNFGFLYGTAPTAPSVIFYVPESNAALRAIASTGLIISTLLAGPIMLVSAKMINLKTLDIKLKQSYESALVKTSYDVSIISLFCTIIVLIGFYLRRRLLKISPIHKYTFIFAGLQMIHAIWTIGIQYIKLPISLMASTVVDLGSILTALTTRSWATSISIAVMISICYSNERARQYYWLYHSFGWLVPIFTTFIIFFRSTIDRSKGEPPLDTQKFGETQVIASICLLAVCVVLTSANLLRIARRTYRLKQNARENFTITESRPLINDEHEYDQSQSTQQSVSMDISVDQRPLEVHTQLLRHAVLVGLLNINAFVCISVLSWSVLTKNRDGIYYELQFLDTVLLHGQGILTFLVFSLDADLLLPITRKIIKLLNLFGLKIKFPRTNRSYRSSENDRRHNFEHKIRPDFTRHSISTQSINSSMETIETIFNENDFSQWLISNGYTENELTAHHYCQELANKKQIICIDRIQNEEILDSSNHWYAFTK</sequence>
<dbReference type="GO" id="GO:0016020">
    <property type="term" value="C:membrane"/>
    <property type="evidence" value="ECO:0007669"/>
    <property type="project" value="UniProtKB-SubCell"/>
</dbReference>
<keyword evidence="3 5" id="KW-1133">Transmembrane helix</keyword>
<evidence type="ECO:0000313" key="6">
    <source>
        <dbReference type="EMBL" id="CAF1221102.1"/>
    </source>
</evidence>
<dbReference type="InterPro" id="IPR051832">
    <property type="entry name" value="mTOR-Rac_regulators"/>
</dbReference>
<accession>A0A814XW97</accession>
<gene>
    <name evidence="6" type="ORF">JXQ802_LOCUS25447</name>
</gene>
<comment type="subcellular location">
    <subcellularLocation>
        <location evidence="1">Membrane</location>
        <topology evidence="1">Multi-pass membrane protein</topology>
    </subcellularLocation>
</comment>
<feature type="transmembrane region" description="Helical" evidence="5">
    <location>
        <begin position="292"/>
        <end position="312"/>
    </location>
</feature>
<keyword evidence="7" id="KW-1185">Reference proteome</keyword>
<dbReference type="PANTHER" id="PTHR22829">
    <property type="entry name" value="DEP DOMAIN PROTEIN"/>
    <property type="match status" value="1"/>
</dbReference>
<feature type="transmembrane region" description="Helical" evidence="5">
    <location>
        <begin position="365"/>
        <end position="386"/>
    </location>
</feature>
<feature type="transmembrane region" description="Helical" evidence="5">
    <location>
        <begin position="512"/>
        <end position="531"/>
    </location>
</feature>
<evidence type="ECO:0000256" key="4">
    <source>
        <dbReference type="ARBA" id="ARBA00023136"/>
    </source>
</evidence>
<feature type="transmembrane region" description="Helical" evidence="5">
    <location>
        <begin position="15"/>
        <end position="33"/>
    </location>
</feature>
<feature type="transmembrane region" description="Helical" evidence="5">
    <location>
        <begin position="470"/>
        <end position="492"/>
    </location>
</feature>
<dbReference type="Gene3D" id="1.10.10.10">
    <property type="entry name" value="Winged helix-like DNA-binding domain superfamily/Winged helix DNA-binding domain"/>
    <property type="match status" value="1"/>
</dbReference>
<dbReference type="Pfam" id="PF03547">
    <property type="entry name" value="Mem_trans"/>
    <property type="match status" value="1"/>
</dbReference>
<feature type="transmembrane region" description="Helical" evidence="5">
    <location>
        <begin position="140"/>
        <end position="160"/>
    </location>
</feature>
<feature type="transmembrane region" description="Helical" evidence="5">
    <location>
        <begin position="437"/>
        <end position="458"/>
    </location>
</feature>
<keyword evidence="2 5" id="KW-0812">Transmembrane</keyword>
<dbReference type="GO" id="GO:0030514">
    <property type="term" value="P:negative regulation of BMP signaling pathway"/>
    <property type="evidence" value="ECO:0007669"/>
    <property type="project" value="TreeGrafter"/>
</dbReference>
<protein>
    <submittedName>
        <fullName evidence="6">Uncharacterized protein</fullName>
    </submittedName>
</protein>
<reference evidence="6" key="1">
    <citation type="submission" date="2021-02" db="EMBL/GenBank/DDBJ databases">
        <authorList>
            <person name="Nowell W R."/>
        </authorList>
    </citation>
    <scope>NUCLEOTIDE SEQUENCE</scope>
</reference>
<evidence type="ECO:0000256" key="5">
    <source>
        <dbReference type="SAM" id="Phobius"/>
    </source>
</evidence>